<evidence type="ECO:0000313" key="1">
    <source>
        <dbReference type="EMBL" id="QJA96897.1"/>
    </source>
</evidence>
<sequence>MYPGYKTRSGFLKGNAAACPPAANAHSAYQANLTIAHGAAQPGGGLFALTVGLR</sequence>
<protein>
    <submittedName>
        <fullName evidence="1">Uncharacterized protein</fullName>
    </submittedName>
</protein>
<gene>
    <name evidence="1" type="ORF">MM415B07124_0006</name>
</gene>
<reference evidence="1" key="1">
    <citation type="submission" date="2020-03" db="EMBL/GenBank/DDBJ databases">
        <title>The deep terrestrial virosphere.</title>
        <authorList>
            <person name="Holmfeldt K."/>
            <person name="Nilsson E."/>
            <person name="Simone D."/>
            <person name="Lopez-Fernandez M."/>
            <person name="Wu X."/>
            <person name="de Brujin I."/>
            <person name="Lundin D."/>
            <person name="Andersson A."/>
            <person name="Bertilsson S."/>
            <person name="Dopson M."/>
        </authorList>
    </citation>
    <scope>NUCLEOTIDE SEQUENCE</scope>
    <source>
        <strain evidence="1">MM415B07124</strain>
    </source>
</reference>
<name>A0A6M3LNH5_9ZZZZ</name>
<dbReference type="EMBL" id="MT143444">
    <property type="protein sequence ID" value="QJA96897.1"/>
    <property type="molecule type" value="Genomic_DNA"/>
</dbReference>
<dbReference type="AlphaFoldDB" id="A0A6M3LNH5"/>
<accession>A0A6M3LNH5</accession>
<organism evidence="1">
    <name type="scientific">viral metagenome</name>
    <dbReference type="NCBI Taxonomy" id="1070528"/>
    <lineage>
        <taxon>unclassified sequences</taxon>
        <taxon>metagenomes</taxon>
        <taxon>organismal metagenomes</taxon>
    </lineage>
</organism>
<proteinExistence type="predicted"/>